<name>A0AAW5DUA6_9BACI</name>
<comment type="similarity">
    <text evidence="2 7">Belongs to the PhoU family.</text>
</comment>
<dbReference type="PANTHER" id="PTHR42930:SF3">
    <property type="entry name" value="PHOSPHATE-SPECIFIC TRANSPORT SYSTEM ACCESSORY PROTEIN PHOU"/>
    <property type="match status" value="1"/>
</dbReference>
<evidence type="ECO:0000256" key="2">
    <source>
        <dbReference type="ARBA" id="ARBA00008107"/>
    </source>
</evidence>
<keyword evidence="5 7" id="KW-0963">Cytoplasm</keyword>
<dbReference type="PANTHER" id="PTHR42930">
    <property type="entry name" value="PHOSPHATE-SPECIFIC TRANSPORT SYSTEM ACCESSORY PROTEIN PHOU"/>
    <property type="match status" value="1"/>
</dbReference>
<evidence type="ECO:0000256" key="4">
    <source>
        <dbReference type="ARBA" id="ARBA00022448"/>
    </source>
</evidence>
<evidence type="ECO:0000313" key="9">
    <source>
        <dbReference type="EMBL" id="MCH1624211.1"/>
    </source>
</evidence>
<evidence type="ECO:0000256" key="5">
    <source>
        <dbReference type="ARBA" id="ARBA00022490"/>
    </source>
</evidence>
<dbReference type="Pfam" id="PF01895">
    <property type="entry name" value="PhoU"/>
    <property type="match status" value="2"/>
</dbReference>
<evidence type="ECO:0000259" key="8">
    <source>
        <dbReference type="Pfam" id="PF01895"/>
    </source>
</evidence>
<dbReference type="GO" id="GO:0030643">
    <property type="term" value="P:intracellular phosphate ion homeostasis"/>
    <property type="evidence" value="ECO:0007669"/>
    <property type="project" value="InterPro"/>
</dbReference>
<dbReference type="RefSeq" id="WP_240252460.1">
    <property type="nucleotide sequence ID" value="NZ_JAKTTI010000002.1"/>
</dbReference>
<dbReference type="NCBIfam" id="TIGR02135">
    <property type="entry name" value="phoU_full"/>
    <property type="match status" value="1"/>
</dbReference>
<evidence type="ECO:0000256" key="1">
    <source>
        <dbReference type="ARBA" id="ARBA00004496"/>
    </source>
</evidence>
<feature type="domain" description="PhoU" evidence="8">
    <location>
        <begin position="20"/>
        <end position="105"/>
    </location>
</feature>
<dbReference type="Proteomes" id="UP001431131">
    <property type="component" value="Unassembled WGS sequence"/>
</dbReference>
<dbReference type="PIRSF" id="PIRSF003107">
    <property type="entry name" value="PhoU"/>
    <property type="match status" value="1"/>
</dbReference>
<dbReference type="InterPro" id="IPR026022">
    <property type="entry name" value="PhoU_dom"/>
</dbReference>
<dbReference type="SUPFAM" id="SSF109755">
    <property type="entry name" value="PhoU-like"/>
    <property type="match status" value="1"/>
</dbReference>
<comment type="subunit">
    <text evidence="3 7">Homodimer.</text>
</comment>
<sequence>MVVRENFDNKLQELEEKMKAMSNLAISSLEMSFEAFKTKDVELALKVIEEDEVVDDLEIEINHFIIWLMAKEQPVARDLRRIIGALKISSEIERIADFGVNIAKSTIKIGNSNSLVEITSLEKMKDISITMLQKGLLSFLNGDITIAKEVGELDDEVDKYSGELYKTITSYLKEHPEETDHLVQLLLINRYLERTADHITNIAESAAYLIKGQMYDLNS</sequence>
<feature type="domain" description="PhoU" evidence="8">
    <location>
        <begin position="121"/>
        <end position="205"/>
    </location>
</feature>
<dbReference type="GO" id="GO:0005737">
    <property type="term" value="C:cytoplasm"/>
    <property type="evidence" value="ECO:0007669"/>
    <property type="project" value="UniProtKB-SubCell"/>
</dbReference>
<protein>
    <recommendedName>
        <fullName evidence="7">Phosphate-specific transport system accessory protein PhoU</fullName>
    </recommendedName>
</protein>
<dbReference type="GO" id="GO:0006817">
    <property type="term" value="P:phosphate ion transport"/>
    <property type="evidence" value="ECO:0007669"/>
    <property type="project" value="UniProtKB-KW"/>
</dbReference>
<comment type="subcellular location">
    <subcellularLocation>
        <location evidence="1 7">Cytoplasm</location>
    </subcellularLocation>
</comment>
<organism evidence="9 10">
    <name type="scientific">Fredinandcohnia quinoae</name>
    <dbReference type="NCBI Taxonomy" id="2918902"/>
    <lineage>
        <taxon>Bacteria</taxon>
        <taxon>Bacillati</taxon>
        <taxon>Bacillota</taxon>
        <taxon>Bacilli</taxon>
        <taxon>Bacillales</taxon>
        <taxon>Bacillaceae</taxon>
        <taxon>Fredinandcohnia</taxon>
    </lineage>
</organism>
<dbReference type="AlphaFoldDB" id="A0AAW5DUA6"/>
<dbReference type="Gene3D" id="1.20.58.220">
    <property type="entry name" value="Phosphate transport system protein phou homolog 2, domain 2"/>
    <property type="match status" value="1"/>
</dbReference>
<comment type="function">
    <text evidence="7">Plays a role in the regulation of phosphate uptake.</text>
</comment>
<keyword evidence="6 7" id="KW-0592">Phosphate transport</keyword>
<keyword evidence="10" id="KW-1185">Reference proteome</keyword>
<dbReference type="InterPro" id="IPR028366">
    <property type="entry name" value="PhoU"/>
</dbReference>
<evidence type="ECO:0000256" key="3">
    <source>
        <dbReference type="ARBA" id="ARBA00011738"/>
    </source>
</evidence>
<dbReference type="InterPro" id="IPR038078">
    <property type="entry name" value="PhoU-like_sf"/>
</dbReference>
<comment type="caution">
    <text evidence="9">The sequence shown here is derived from an EMBL/GenBank/DDBJ whole genome shotgun (WGS) entry which is preliminary data.</text>
</comment>
<accession>A0AAW5DUA6</accession>
<evidence type="ECO:0000256" key="6">
    <source>
        <dbReference type="ARBA" id="ARBA00022592"/>
    </source>
</evidence>
<keyword evidence="4 7" id="KW-0813">Transport</keyword>
<reference evidence="9" key="1">
    <citation type="submission" date="2022-02" db="EMBL/GenBank/DDBJ databases">
        <title>Fredinandcohnia quinoae sp. nov. isolated from Chenopodium quinoa seeds.</title>
        <authorList>
            <person name="Saati-Santamaria Z."/>
            <person name="Flores-Felix J.D."/>
            <person name="Igual J.M."/>
            <person name="Velazquez E."/>
            <person name="Garcia-Fraile P."/>
            <person name="Martinez-Molina E."/>
        </authorList>
    </citation>
    <scope>NUCLEOTIDE SEQUENCE</scope>
    <source>
        <strain evidence="9">SECRCQ15</strain>
    </source>
</reference>
<proteinExistence type="inferred from homology"/>
<dbReference type="EMBL" id="JAKTTI010000002">
    <property type="protein sequence ID" value="MCH1624211.1"/>
    <property type="molecule type" value="Genomic_DNA"/>
</dbReference>
<dbReference type="GO" id="GO:0045936">
    <property type="term" value="P:negative regulation of phosphate metabolic process"/>
    <property type="evidence" value="ECO:0007669"/>
    <property type="project" value="InterPro"/>
</dbReference>
<dbReference type="FunFam" id="1.20.58.220:FF:000004">
    <property type="entry name" value="Phosphate-specific transport system accessory protein PhoU"/>
    <property type="match status" value="1"/>
</dbReference>
<evidence type="ECO:0000256" key="7">
    <source>
        <dbReference type="PIRNR" id="PIRNR003107"/>
    </source>
</evidence>
<gene>
    <name evidence="9" type="primary">phoU</name>
    <name evidence="9" type="ORF">MJG50_02630</name>
</gene>
<evidence type="ECO:0000313" key="10">
    <source>
        <dbReference type="Proteomes" id="UP001431131"/>
    </source>
</evidence>